<dbReference type="Pfam" id="PF00561">
    <property type="entry name" value="Abhydrolase_1"/>
    <property type="match status" value="1"/>
</dbReference>
<feature type="active site" description="Charge relay system" evidence="2">
    <location>
        <position position="212"/>
    </location>
</feature>
<feature type="domain" description="AB hydrolase-1" evidence="3">
    <location>
        <begin position="124"/>
        <end position="262"/>
    </location>
</feature>
<comment type="caution">
    <text evidence="4">The sequence shown here is derived from an EMBL/GenBank/DDBJ whole genome shotgun (WGS) entry which is preliminary data.</text>
</comment>
<proteinExistence type="inferred from homology"/>
<sequence>MRVYVLLLCAAAMLADVLFTTVFVVRGVWQLAISVCLAPFRAVVNTPEVTCVDTDENRLLLERMPSARKFAPWVLAVGPIAQTLASVWFRRMKVPYTREFFTMPDGVLVALDWKAKPDLPEDAPLVFIAHGLGGGSGSHYAEVLTDELHERGYRSVVYNRRGHHGTSLAPQVAGSTSTKVFPQHWDEEDMCSVVDHVVNCFPAATKFAIGFSCGANIVANFQALRKDASPFMAAASLGNGYDLVSGTKYLADEFWADGFVASFLKSKLYTNGLLTEAMELAKQANIQVNWTDVMCCISLRAFEKALVVPVYGYKHEDDYYHFNTCHWRLKDVCKPLLCVANWDDPLVDRKLPLFAVSAAAANPSIITVVTQHGGHIGWVTGRTELRWWIRLYLEFITAVQAKA</sequence>
<dbReference type="Gene3D" id="3.40.50.1820">
    <property type="entry name" value="alpha/beta hydrolase"/>
    <property type="match status" value="1"/>
</dbReference>
<dbReference type="SUPFAM" id="SSF53474">
    <property type="entry name" value="alpha/beta-Hydrolases"/>
    <property type="match status" value="1"/>
</dbReference>
<organism evidence="4 5">
    <name type="scientific">Tetrabaena socialis</name>
    <dbReference type="NCBI Taxonomy" id="47790"/>
    <lineage>
        <taxon>Eukaryota</taxon>
        <taxon>Viridiplantae</taxon>
        <taxon>Chlorophyta</taxon>
        <taxon>core chlorophytes</taxon>
        <taxon>Chlorophyceae</taxon>
        <taxon>CS clade</taxon>
        <taxon>Chlamydomonadales</taxon>
        <taxon>Tetrabaenaceae</taxon>
        <taxon>Tetrabaena</taxon>
    </lineage>
</organism>
<gene>
    <name evidence="4" type="ORF">TSOC_007115</name>
</gene>
<comment type="similarity">
    <text evidence="1">Belongs to the AB hydrolase superfamily. AB hydrolase 4 family.</text>
</comment>
<keyword evidence="4" id="KW-0378">Hydrolase</keyword>
<evidence type="ECO:0000313" key="5">
    <source>
        <dbReference type="Proteomes" id="UP000236333"/>
    </source>
</evidence>
<dbReference type="InterPro" id="IPR029058">
    <property type="entry name" value="AB_hydrolase_fold"/>
</dbReference>
<dbReference type="InterPro" id="IPR050960">
    <property type="entry name" value="AB_hydrolase_4_sf"/>
</dbReference>
<name>A0A2J8A1Q6_9CHLO</name>
<dbReference type="PIRSF" id="PIRSF005211">
    <property type="entry name" value="Ab_hydro_YheT"/>
    <property type="match status" value="1"/>
</dbReference>
<dbReference type="GO" id="GO:0047372">
    <property type="term" value="F:monoacylglycerol lipase activity"/>
    <property type="evidence" value="ECO:0007669"/>
    <property type="project" value="TreeGrafter"/>
</dbReference>
<dbReference type="OrthoDB" id="247542at2759"/>
<evidence type="ECO:0000259" key="3">
    <source>
        <dbReference type="Pfam" id="PF00561"/>
    </source>
</evidence>
<evidence type="ECO:0000313" key="4">
    <source>
        <dbReference type="EMBL" id="PNH06452.1"/>
    </source>
</evidence>
<protein>
    <submittedName>
        <fullName evidence="4">Abhydrolase domain-containing protein</fullName>
    </submittedName>
</protein>
<feature type="active site" description="Charge relay system" evidence="2">
    <location>
        <position position="344"/>
    </location>
</feature>
<dbReference type="EMBL" id="PGGS01000235">
    <property type="protein sequence ID" value="PNH06452.1"/>
    <property type="molecule type" value="Genomic_DNA"/>
</dbReference>
<feature type="active site" description="Charge relay system" evidence="2">
    <location>
        <position position="375"/>
    </location>
</feature>
<dbReference type="PANTHER" id="PTHR10794">
    <property type="entry name" value="ABHYDROLASE DOMAIN-CONTAINING PROTEIN"/>
    <property type="match status" value="1"/>
</dbReference>
<dbReference type="PANTHER" id="PTHR10794:SF84">
    <property type="entry name" value="ESTERASE_LIPASE_THIOESTERASE FAMILY PROTEIN"/>
    <property type="match status" value="1"/>
</dbReference>
<evidence type="ECO:0000256" key="2">
    <source>
        <dbReference type="PIRSR" id="PIRSR005211-1"/>
    </source>
</evidence>
<reference evidence="4 5" key="1">
    <citation type="journal article" date="2017" name="Mol. Biol. Evol.">
        <title>The 4-celled Tetrabaena socialis nuclear genome reveals the essential components for genetic control of cell number at the origin of multicellularity in the volvocine lineage.</title>
        <authorList>
            <person name="Featherston J."/>
            <person name="Arakaki Y."/>
            <person name="Hanschen E.R."/>
            <person name="Ferris P.J."/>
            <person name="Michod R.E."/>
            <person name="Olson B.J.S.C."/>
            <person name="Nozaki H."/>
            <person name="Durand P.M."/>
        </authorList>
    </citation>
    <scope>NUCLEOTIDE SEQUENCE [LARGE SCALE GENOMIC DNA]</scope>
    <source>
        <strain evidence="4 5">NIES-571</strain>
    </source>
</reference>
<accession>A0A2J8A1Q6</accession>
<keyword evidence="5" id="KW-1185">Reference proteome</keyword>
<dbReference type="InterPro" id="IPR000073">
    <property type="entry name" value="AB_hydrolase_1"/>
</dbReference>
<evidence type="ECO:0000256" key="1">
    <source>
        <dbReference type="ARBA" id="ARBA00010884"/>
    </source>
</evidence>
<dbReference type="InterPro" id="IPR012020">
    <property type="entry name" value="ABHD4"/>
</dbReference>
<dbReference type="Proteomes" id="UP000236333">
    <property type="component" value="Unassembled WGS sequence"/>
</dbReference>
<dbReference type="GO" id="GO:0034338">
    <property type="term" value="F:short-chain carboxylesterase activity"/>
    <property type="evidence" value="ECO:0007669"/>
    <property type="project" value="TreeGrafter"/>
</dbReference>
<dbReference type="AlphaFoldDB" id="A0A2J8A1Q6"/>